<organism evidence="2 3">
    <name type="scientific">Dryococelus australis</name>
    <dbReference type="NCBI Taxonomy" id="614101"/>
    <lineage>
        <taxon>Eukaryota</taxon>
        <taxon>Metazoa</taxon>
        <taxon>Ecdysozoa</taxon>
        <taxon>Arthropoda</taxon>
        <taxon>Hexapoda</taxon>
        <taxon>Insecta</taxon>
        <taxon>Pterygota</taxon>
        <taxon>Neoptera</taxon>
        <taxon>Polyneoptera</taxon>
        <taxon>Phasmatodea</taxon>
        <taxon>Verophasmatodea</taxon>
        <taxon>Anareolatae</taxon>
        <taxon>Phasmatidae</taxon>
        <taxon>Eurycanthinae</taxon>
        <taxon>Dryococelus</taxon>
    </lineage>
</organism>
<comment type="caution">
    <text evidence="2">The sequence shown here is derived from an EMBL/GenBank/DDBJ whole genome shotgun (WGS) entry which is preliminary data.</text>
</comment>
<dbReference type="Proteomes" id="UP001159363">
    <property type="component" value="Chromosome 12"/>
</dbReference>
<evidence type="ECO:0000313" key="2">
    <source>
        <dbReference type="EMBL" id="KAJ8869767.1"/>
    </source>
</evidence>
<name>A0ABQ9GBH7_9NEOP</name>
<accession>A0ABQ9GBH7</accession>
<proteinExistence type="predicted"/>
<reference evidence="2 3" key="1">
    <citation type="submission" date="2023-02" db="EMBL/GenBank/DDBJ databases">
        <title>LHISI_Scaffold_Assembly.</title>
        <authorList>
            <person name="Stuart O.P."/>
            <person name="Cleave R."/>
            <person name="Magrath M.J.L."/>
            <person name="Mikheyev A.S."/>
        </authorList>
    </citation>
    <scope>NUCLEOTIDE SEQUENCE [LARGE SCALE GENOMIC DNA]</scope>
    <source>
        <strain evidence="2">Daus_M_001</strain>
        <tissue evidence="2">Leg muscle</tissue>
    </source>
</reference>
<sequence length="491" mass="53952">MERRWNAMGRRDCPEKARRQAASYTHNSHMRKSGSGPAGYRARIAVVGGERHSHCATAVATVSLDQWITRVIRPTTMVFESAHFTKNTDNFGKFGSIMNNREMAATRPVDPDSFPSPVFLNSLFCGFPKPLWADAAMRLACSPPIKAIRVQSPGGSLLIFGCGNRGGRCRWSTGFFGDLPFPPPFHSGTAPYPNTLIGSQDLTLNVPNKCRVDLCHCPMLNGGKMIPQAYQTSHQGLQCVRIISGRCMDLYQEDATSTKHPNDTEVSKTFQVNVEDKGEGGLVTARDGVDLGMGNIFCSCDFVTFPGLSLSRAVTEDSKSQWHAPRRLVLTSRRPVPGNNHVARVTVAVPQWDRAARLKSRSKGAIRATLTRTPSASSLLRARLVTVGKHMAKLVKQTSCLGCGGPTEDIQRIRCNHDEPRLRLTPMPYLGFEPRAPTAKKGGLHHGRSARHVEDDNSLVRVNMEQRRNEGEGETGDPRVNPPASGIVRHD</sequence>
<dbReference type="EMBL" id="JARBHB010000013">
    <property type="protein sequence ID" value="KAJ8869767.1"/>
    <property type="molecule type" value="Genomic_DNA"/>
</dbReference>
<protein>
    <submittedName>
        <fullName evidence="2">Uncharacterized protein</fullName>
    </submittedName>
</protein>
<gene>
    <name evidence="2" type="ORF">PR048_028775</name>
</gene>
<feature type="region of interest" description="Disordered" evidence="1">
    <location>
        <begin position="435"/>
        <end position="491"/>
    </location>
</feature>
<keyword evidence="3" id="KW-1185">Reference proteome</keyword>
<evidence type="ECO:0000256" key="1">
    <source>
        <dbReference type="SAM" id="MobiDB-lite"/>
    </source>
</evidence>
<evidence type="ECO:0000313" key="3">
    <source>
        <dbReference type="Proteomes" id="UP001159363"/>
    </source>
</evidence>